<proteinExistence type="predicted"/>
<sequence>MERKKREDRRGKLKTKAIGVNSIVKTTRDNKNIPEHNILAVRKDREIGKASSKK</sequence>
<evidence type="ECO:0000313" key="2">
    <source>
        <dbReference type="Proteomes" id="UP000316621"/>
    </source>
</evidence>
<dbReference type="EMBL" id="CM010723">
    <property type="protein sequence ID" value="RZC78710.1"/>
    <property type="molecule type" value="Genomic_DNA"/>
</dbReference>
<dbReference type="Proteomes" id="UP000316621">
    <property type="component" value="Chromosome 9"/>
</dbReference>
<dbReference type="Gramene" id="RZC78710">
    <property type="protein sequence ID" value="RZC78710"/>
    <property type="gene ID" value="C5167_002909"/>
</dbReference>
<organism evidence="1 2">
    <name type="scientific">Papaver somniferum</name>
    <name type="common">Opium poppy</name>
    <dbReference type="NCBI Taxonomy" id="3469"/>
    <lineage>
        <taxon>Eukaryota</taxon>
        <taxon>Viridiplantae</taxon>
        <taxon>Streptophyta</taxon>
        <taxon>Embryophyta</taxon>
        <taxon>Tracheophyta</taxon>
        <taxon>Spermatophyta</taxon>
        <taxon>Magnoliopsida</taxon>
        <taxon>Ranunculales</taxon>
        <taxon>Papaveraceae</taxon>
        <taxon>Papaveroideae</taxon>
        <taxon>Papaver</taxon>
    </lineage>
</organism>
<gene>
    <name evidence="1" type="ORF">C5167_002909</name>
</gene>
<name>A0A4Y7L265_PAPSO</name>
<accession>A0A4Y7L265</accession>
<keyword evidence="2" id="KW-1185">Reference proteome</keyword>
<dbReference type="AlphaFoldDB" id="A0A4Y7L265"/>
<protein>
    <submittedName>
        <fullName evidence="1">Uncharacterized protein</fullName>
    </submittedName>
</protein>
<reference evidence="1 2" key="1">
    <citation type="journal article" date="2018" name="Science">
        <title>The opium poppy genome and morphinan production.</title>
        <authorList>
            <person name="Guo L."/>
            <person name="Winzer T."/>
            <person name="Yang X."/>
            <person name="Li Y."/>
            <person name="Ning Z."/>
            <person name="He Z."/>
            <person name="Teodor R."/>
            <person name="Lu Y."/>
            <person name="Bowser T.A."/>
            <person name="Graham I.A."/>
            <person name="Ye K."/>
        </authorList>
    </citation>
    <scope>NUCLEOTIDE SEQUENCE [LARGE SCALE GENOMIC DNA]</scope>
    <source>
        <strain evidence="2">cv. HN1</strain>
        <tissue evidence="1">Leaves</tissue>
    </source>
</reference>
<evidence type="ECO:0000313" key="1">
    <source>
        <dbReference type="EMBL" id="RZC78710.1"/>
    </source>
</evidence>